<dbReference type="PROSITE" id="PS51186">
    <property type="entry name" value="GNAT"/>
    <property type="match status" value="1"/>
</dbReference>
<dbReference type="Proteomes" id="UP001596296">
    <property type="component" value="Unassembled WGS sequence"/>
</dbReference>
<keyword evidence="2" id="KW-0012">Acyltransferase</keyword>
<keyword evidence="2" id="KW-0687">Ribonucleoprotein</keyword>
<keyword evidence="2" id="KW-0689">Ribosomal protein</keyword>
<gene>
    <name evidence="2" type="primary">rimI</name>
    <name evidence="2" type="ORF">ACFQE9_10530</name>
</gene>
<comment type="caution">
    <text evidence="2">The sequence shown here is derived from an EMBL/GenBank/DDBJ whole genome shotgun (WGS) entry which is preliminary data.</text>
</comment>
<accession>A0ABD5UV58</accession>
<dbReference type="SUPFAM" id="SSF55729">
    <property type="entry name" value="Acyl-CoA N-acyltransferases (Nat)"/>
    <property type="match status" value="1"/>
</dbReference>
<dbReference type="PANTHER" id="PTHR43072">
    <property type="entry name" value="N-ACETYLTRANSFERASE"/>
    <property type="match status" value="1"/>
</dbReference>
<organism evidence="2 3">
    <name type="scientific">Halopenitus salinus</name>
    <dbReference type="NCBI Taxonomy" id="1198295"/>
    <lineage>
        <taxon>Archaea</taxon>
        <taxon>Methanobacteriati</taxon>
        <taxon>Methanobacteriota</taxon>
        <taxon>Stenosarchaea group</taxon>
        <taxon>Halobacteria</taxon>
        <taxon>Halobacteriales</taxon>
        <taxon>Haloferacaceae</taxon>
        <taxon>Halopenitus</taxon>
    </lineage>
</organism>
<dbReference type="GO" id="GO:0005840">
    <property type="term" value="C:ribosome"/>
    <property type="evidence" value="ECO:0007669"/>
    <property type="project" value="UniProtKB-KW"/>
</dbReference>
<name>A0ABD5UV58_9EURY</name>
<dbReference type="InterPro" id="IPR000182">
    <property type="entry name" value="GNAT_dom"/>
</dbReference>
<dbReference type="NCBIfam" id="TIGR01575">
    <property type="entry name" value="rimI"/>
    <property type="match status" value="1"/>
</dbReference>
<reference evidence="2 3" key="1">
    <citation type="journal article" date="2019" name="Int. J. Syst. Evol. Microbiol.">
        <title>The Global Catalogue of Microorganisms (GCM) 10K type strain sequencing project: providing services to taxonomists for standard genome sequencing and annotation.</title>
        <authorList>
            <consortium name="The Broad Institute Genomics Platform"/>
            <consortium name="The Broad Institute Genome Sequencing Center for Infectious Disease"/>
            <person name="Wu L."/>
            <person name="Ma J."/>
        </authorList>
    </citation>
    <scope>NUCLEOTIDE SEQUENCE [LARGE SCALE GENOMIC DNA]</scope>
    <source>
        <strain evidence="2 3">SKJ47</strain>
    </source>
</reference>
<proteinExistence type="predicted"/>
<dbReference type="Pfam" id="PF00583">
    <property type="entry name" value="Acetyltransf_1"/>
    <property type="match status" value="1"/>
</dbReference>
<evidence type="ECO:0000313" key="2">
    <source>
        <dbReference type="EMBL" id="MFC6893033.1"/>
    </source>
</evidence>
<keyword evidence="3" id="KW-1185">Reference proteome</keyword>
<evidence type="ECO:0000259" key="1">
    <source>
        <dbReference type="PROSITE" id="PS51186"/>
    </source>
</evidence>
<dbReference type="Gene3D" id="3.40.630.30">
    <property type="match status" value="1"/>
</dbReference>
<protein>
    <submittedName>
        <fullName evidence="2">Ribosomal protein S18-alanine N-acetyltransferase</fullName>
        <ecNumber evidence="2">2.3.1.266</ecNumber>
    </submittedName>
</protein>
<dbReference type="GO" id="GO:0008999">
    <property type="term" value="F:protein-N-terminal-alanine acetyltransferase activity"/>
    <property type="evidence" value="ECO:0007669"/>
    <property type="project" value="UniProtKB-EC"/>
</dbReference>
<dbReference type="EC" id="2.3.1.266" evidence="2"/>
<dbReference type="CDD" id="cd04301">
    <property type="entry name" value="NAT_SF"/>
    <property type="match status" value="1"/>
</dbReference>
<keyword evidence="2" id="KW-0808">Transferase</keyword>
<sequence length="161" mass="18182">MSRPDEVIVREAVRADLLSVFRIERTVFSDPWPYDAFERLLREPAFLVAEREPDSAIVGYVVADVTPNYGRDIGHVKDIAVRPDEQGRGFGGRLLAAGLSRLRMQGASVVKLEVRKGNERAQSLYRSHGFETLRRVNRYYQDGEDAIVMVLDLEAWASESG</sequence>
<dbReference type="AlphaFoldDB" id="A0ABD5UV58"/>
<dbReference type="EMBL" id="JBHSXL010000009">
    <property type="protein sequence ID" value="MFC6893033.1"/>
    <property type="molecule type" value="Genomic_DNA"/>
</dbReference>
<dbReference type="InterPro" id="IPR006464">
    <property type="entry name" value="AcTrfase_RimI/Ard1"/>
</dbReference>
<feature type="domain" description="N-acetyltransferase" evidence="1">
    <location>
        <begin position="7"/>
        <end position="154"/>
    </location>
</feature>
<evidence type="ECO:0000313" key="3">
    <source>
        <dbReference type="Proteomes" id="UP001596296"/>
    </source>
</evidence>
<dbReference type="InterPro" id="IPR016181">
    <property type="entry name" value="Acyl_CoA_acyltransferase"/>
</dbReference>
<dbReference type="RefSeq" id="WP_379744187.1">
    <property type="nucleotide sequence ID" value="NZ_JBHSVN010000001.1"/>
</dbReference>